<evidence type="ECO:0000313" key="9">
    <source>
        <dbReference type="Proteomes" id="UP000639338"/>
    </source>
</evidence>
<proteinExistence type="inferred from homology"/>
<dbReference type="SMART" id="SM00479">
    <property type="entry name" value="EXOIII"/>
    <property type="match status" value="1"/>
</dbReference>
<dbReference type="GO" id="GO:0005634">
    <property type="term" value="C:nucleus"/>
    <property type="evidence" value="ECO:0007669"/>
    <property type="project" value="UniProtKB-SubCell"/>
</dbReference>
<feature type="domain" description="Exonuclease" evidence="7">
    <location>
        <begin position="286"/>
        <end position="446"/>
    </location>
</feature>
<dbReference type="EMBL" id="JACMRX010000002">
    <property type="protein sequence ID" value="KAF7995515.1"/>
    <property type="molecule type" value="Genomic_DNA"/>
</dbReference>
<keyword evidence="5" id="KW-0269">Exonuclease</keyword>
<organism evidence="8 9">
    <name type="scientific">Aphidius gifuensis</name>
    <name type="common">Parasitoid wasp</name>
    <dbReference type="NCBI Taxonomy" id="684658"/>
    <lineage>
        <taxon>Eukaryota</taxon>
        <taxon>Metazoa</taxon>
        <taxon>Ecdysozoa</taxon>
        <taxon>Arthropoda</taxon>
        <taxon>Hexapoda</taxon>
        <taxon>Insecta</taxon>
        <taxon>Pterygota</taxon>
        <taxon>Neoptera</taxon>
        <taxon>Endopterygota</taxon>
        <taxon>Hymenoptera</taxon>
        <taxon>Apocrita</taxon>
        <taxon>Ichneumonoidea</taxon>
        <taxon>Braconidae</taxon>
        <taxon>Aphidiinae</taxon>
        <taxon>Aphidius</taxon>
    </lineage>
</organism>
<dbReference type="InterPro" id="IPR047021">
    <property type="entry name" value="REXO1/3/4-like"/>
</dbReference>
<evidence type="ECO:0000256" key="2">
    <source>
        <dbReference type="ARBA" id="ARBA00006357"/>
    </source>
</evidence>
<dbReference type="PANTHER" id="PTHR12801">
    <property type="entry name" value="RNA EXONUCLEASE REXO1 / RECO3 FAMILY MEMBER-RELATED"/>
    <property type="match status" value="1"/>
</dbReference>
<dbReference type="FunFam" id="3.30.420.10:FF:000019">
    <property type="entry name" value="RNA exonuclease NEF-sp"/>
    <property type="match status" value="1"/>
</dbReference>
<reference evidence="8 9" key="1">
    <citation type="submission" date="2020-08" db="EMBL/GenBank/DDBJ databases">
        <title>Aphidius gifuensis genome sequencing and assembly.</title>
        <authorList>
            <person name="Du Z."/>
        </authorList>
    </citation>
    <scope>NUCLEOTIDE SEQUENCE [LARGE SCALE GENOMIC DNA]</scope>
    <source>
        <strain evidence="8">YNYX2018</strain>
        <tissue evidence="8">Adults</tissue>
    </source>
</reference>
<name>A0A834Y0J1_APHGI</name>
<comment type="similarity">
    <text evidence="2">Belongs to the REXO1/REXO3 family.</text>
</comment>
<evidence type="ECO:0000256" key="3">
    <source>
        <dbReference type="ARBA" id="ARBA00022722"/>
    </source>
</evidence>
<dbReference type="InterPro" id="IPR036397">
    <property type="entry name" value="RNaseH_sf"/>
</dbReference>
<dbReference type="GO" id="GO:0003676">
    <property type="term" value="F:nucleic acid binding"/>
    <property type="evidence" value="ECO:0007669"/>
    <property type="project" value="InterPro"/>
</dbReference>
<dbReference type="CDD" id="cd06145">
    <property type="entry name" value="REX1_like"/>
    <property type="match status" value="1"/>
</dbReference>
<dbReference type="AlphaFoldDB" id="A0A834Y0J1"/>
<comment type="subcellular location">
    <subcellularLocation>
        <location evidence="1">Nucleus</location>
    </subcellularLocation>
</comment>
<gene>
    <name evidence="8" type="ORF">HCN44_006622</name>
</gene>
<keyword evidence="9" id="KW-1185">Reference proteome</keyword>
<dbReference type="GO" id="GO:0004527">
    <property type="term" value="F:exonuclease activity"/>
    <property type="evidence" value="ECO:0007669"/>
    <property type="project" value="UniProtKB-KW"/>
</dbReference>
<accession>A0A834Y0J1</accession>
<keyword evidence="3" id="KW-0540">Nuclease</keyword>
<keyword evidence="6" id="KW-0539">Nucleus</keyword>
<comment type="caution">
    <text evidence="8">The sequence shown here is derived from an EMBL/GenBank/DDBJ whole genome shotgun (WGS) entry which is preliminary data.</text>
</comment>
<dbReference type="InterPro" id="IPR034922">
    <property type="entry name" value="REX1-like_exo"/>
</dbReference>
<dbReference type="Gene3D" id="3.30.420.10">
    <property type="entry name" value="Ribonuclease H-like superfamily/Ribonuclease H"/>
    <property type="match status" value="1"/>
</dbReference>
<dbReference type="Proteomes" id="UP000639338">
    <property type="component" value="Unassembled WGS sequence"/>
</dbReference>
<dbReference type="InterPro" id="IPR012337">
    <property type="entry name" value="RNaseH-like_sf"/>
</dbReference>
<dbReference type="Pfam" id="PF00929">
    <property type="entry name" value="RNase_T"/>
    <property type="match status" value="1"/>
</dbReference>
<evidence type="ECO:0000313" key="8">
    <source>
        <dbReference type="EMBL" id="KAF7995515.1"/>
    </source>
</evidence>
<keyword evidence="4" id="KW-0378">Hydrolase</keyword>
<dbReference type="InterPro" id="IPR013520">
    <property type="entry name" value="Ribonucl_H"/>
</dbReference>
<sequence>MTMSNENNIEVSSLLSSRKKCLNDIEYHQEMNNPIMNQGKKPRLSSKEYYQLKKQLHERKKILSSTPILSLKAVGDNASLCIDAKSRIPIFLNDIQHLLIYSLLGQHSPYSPERWCCLEKFNKVSHTVVLVVEGLSLLHFNNNETVFTNVNKNLEHRMEIVTPATYGGSIVEDLAAVPLTGTEKNKLIKKFGSLEAAMQSTGDLVKLLKIVFPMRPQTAQDGKLIDRNILSELPKNDKFPRTQLLLSPMQLVDHDYPLPLQGGLAEKYKDYVLTKDEYLEATPNSPMFGLDCEMCRTTLGILELTRISIVDENLDLFYESFVKPDNEIIDYLTRYSGITPNMLKNVTTKLSDVQNELRKILPADAILVGQSLNADLHTLKMMHPYVIDTSVIFNLTGDRYRKSKLQLLSRVFLCETIQDSRSGHCSIEDSQASMKLAKLKLQNNIYYGDAVMMGYLQLQETLDNIRKNHQNNIRINNQEKYGVSIFNHLTKVKDMSSSIIGNKQVMNEYSMYLKNTKLNVMDDANFDKTDPVRLVLTDSNKQSIKRACEISMKHALTFCHVKLDSQQTNDDSIKKTCKNVDKWVSKLWNHIADNGLLCVVFGGEKNAANGACFLNIKRQQLLFECKKTRNISSLNISCLNN</sequence>
<dbReference type="OrthoDB" id="3996471at2759"/>
<evidence type="ECO:0000256" key="1">
    <source>
        <dbReference type="ARBA" id="ARBA00004123"/>
    </source>
</evidence>
<evidence type="ECO:0000256" key="6">
    <source>
        <dbReference type="ARBA" id="ARBA00023242"/>
    </source>
</evidence>
<evidence type="ECO:0000259" key="7">
    <source>
        <dbReference type="SMART" id="SM00479"/>
    </source>
</evidence>
<protein>
    <recommendedName>
        <fullName evidence="7">Exonuclease domain-containing protein</fullName>
    </recommendedName>
</protein>
<evidence type="ECO:0000256" key="4">
    <source>
        <dbReference type="ARBA" id="ARBA00022801"/>
    </source>
</evidence>
<evidence type="ECO:0000256" key="5">
    <source>
        <dbReference type="ARBA" id="ARBA00022839"/>
    </source>
</evidence>
<dbReference type="SUPFAM" id="SSF53098">
    <property type="entry name" value="Ribonuclease H-like"/>
    <property type="match status" value="1"/>
</dbReference>
<dbReference type="PANTHER" id="PTHR12801:SF82">
    <property type="entry name" value="RNA EXONUCLEASE 5"/>
    <property type="match status" value="1"/>
</dbReference>